<organism evidence="7 8">
    <name type="scientific">Exophiala sideris</name>
    <dbReference type="NCBI Taxonomy" id="1016849"/>
    <lineage>
        <taxon>Eukaryota</taxon>
        <taxon>Fungi</taxon>
        <taxon>Dikarya</taxon>
        <taxon>Ascomycota</taxon>
        <taxon>Pezizomycotina</taxon>
        <taxon>Eurotiomycetes</taxon>
        <taxon>Chaetothyriomycetidae</taxon>
        <taxon>Chaetothyriales</taxon>
        <taxon>Herpotrichiellaceae</taxon>
        <taxon>Exophiala</taxon>
    </lineage>
</organism>
<dbReference type="SUPFAM" id="SSF81321">
    <property type="entry name" value="Family A G protein-coupled receptor-like"/>
    <property type="match status" value="1"/>
</dbReference>
<evidence type="ECO:0008006" key="9">
    <source>
        <dbReference type="Google" id="ProtNLM"/>
    </source>
</evidence>
<evidence type="ECO:0000256" key="4">
    <source>
        <dbReference type="ARBA" id="ARBA00023136"/>
    </source>
</evidence>
<evidence type="ECO:0000256" key="2">
    <source>
        <dbReference type="ARBA" id="ARBA00022692"/>
    </source>
</evidence>
<protein>
    <recommendedName>
        <fullName evidence="9">G-protein coupled receptors family 2 profile 2 domain-containing protein</fullName>
    </recommendedName>
</protein>
<sequence length="325" mass="37072">MACNVYLSFFRRYDAQRLRTLEWRYLVCCYGIPFVPALVFLFISTPDRGKIYGNAVLWCWVSEEWNALRIATFYGPVWLVILTTFFIYLKVGLVVFRWRKQQLRSSDHNSSATIDKPGRDYPMGDMAHRKYESTDNSASTGYTHDRPPSVEYNTYQGALPPTSNVIRPSQQVVDANKATLSYCKTAMLFFVALICTWVPSTVNRLYTLVHPNDPKFGLEFSSGLLLPLQGCWNTVIYVVTSLPACKALWNDIFDRSHHDEPSPYIRSPPLTLTRSNHQTLPSDDQRADIMMSFDGKKRVIHHDSRAQSRDGPMAHGIIGQTGQAV</sequence>
<evidence type="ECO:0000256" key="3">
    <source>
        <dbReference type="ARBA" id="ARBA00022989"/>
    </source>
</evidence>
<evidence type="ECO:0000256" key="5">
    <source>
        <dbReference type="SAM" id="MobiDB-lite"/>
    </source>
</evidence>
<dbReference type="Gene3D" id="1.20.1070.10">
    <property type="entry name" value="Rhodopsin 7-helix transmembrane proteins"/>
    <property type="match status" value="1"/>
</dbReference>
<feature type="region of interest" description="Disordered" evidence="5">
    <location>
        <begin position="303"/>
        <end position="325"/>
    </location>
</feature>
<dbReference type="PANTHER" id="PTHR23112">
    <property type="entry name" value="G PROTEIN-COUPLED RECEPTOR 157-RELATED"/>
    <property type="match status" value="1"/>
</dbReference>
<dbReference type="EMBL" id="JAVRRF010000001">
    <property type="protein sequence ID" value="KAK5067908.1"/>
    <property type="molecule type" value="Genomic_DNA"/>
</dbReference>
<evidence type="ECO:0000256" key="1">
    <source>
        <dbReference type="ARBA" id="ARBA00004141"/>
    </source>
</evidence>
<comment type="caution">
    <text evidence="7">The sequence shown here is derived from an EMBL/GenBank/DDBJ whole genome shotgun (WGS) entry which is preliminary data.</text>
</comment>
<evidence type="ECO:0000313" key="7">
    <source>
        <dbReference type="EMBL" id="KAK5067908.1"/>
    </source>
</evidence>
<name>A0ABR0JPJ6_9EURO</name>
<keyword evidence="2 6" id="KW-0812">Transmembrane</keyword>
<feature type="transmembrane region" description="Helical" evidence="6">
    <location>
        <begin position="73"/>
        <end position="96"/>
    </location>
</feature>
<keyword evidence="3 6" id="KW-1133">Transmembrane helix</keyword>
<evidence type="ECO:0000313" key="8">
    <source>
        <dbReference type="Proteomes" id="UP001345691"/>
    </source>
</evidence>
<feature type="transmembrane region" description="Helical" evidence="6">
    <location>
        <begin position="226"/>
        <end position="249"/>
    </location>
</feature>
<reference evidence="7 8" key="1">
    <citation type="submission" date="2023-08" db="EMBL/GenBank/DDBJ databases">
        <title>Black Yeasts Isolated from many extreme environments.</title>
        <authorList>
            <person name="Coleine C."/>
            <person name="Stajich J.E."/>
            <person name="Selbmann L."/>
        </authorList>
    </citation>
    <scope>NUCLEOTIDE SEQUENCE [LARGE SCALE GENOMIC DNA]</scope>
    <source>
        <strain evidence="7 8">CCFEE 6328</strain>
    </source>
</reference>
<feature type="region of interest" description="Disordered" evidence="5">
    <location>
        <begin position="263"/>
        <end position="284"/>
    </location>
</feature>
<gene>
    <name evidence="7" type="ORF">LTR69_000025</name>
</gene>
<dbReference type="Pfam" id="PF05462">
    <property type="entry name" value="Dicty_CAR"/>
    <property type="match status" value="1"/>
</dbReference>
<evidence type="ECO:0000256" key="6">
    <source>
        <dbReference type="SAM" id="Phobius"/>
    </source>
</evidence>
<dbReference type="Proteomes" id="UP001345691">
    <property type="component" value="Unassembled WGS sequence"/>
</dbReference>
<accession>A0ABR0JPJ6</accession>
<feature type="transmembrane region" description="Helical" evidence="6">
    <location>
        <begin position="186"/>
        <end position="206"/>
    </location>
</feature>
<comment type="subcellular location">
    <subcellularLocation>
        <location evidence="1">Membrane</location>
        <topology evidence="1">Multi-pass membrane protein</topology>
    </subcellularLocation>
</comment>
<keyword evidence="4 6" id="KW-0472">Membrane</keyword>
<proteinExistence type="predicted"/>
<keyword evidence="8" id="KW-1185">Reference proteome</keyword>
<feature type="compositionally biased region" description="Polar residues" evidence="5">
    <location>
        <begin position="270"/>
        <end position="282"/>
    </location>
</feature>
<dbReference type="PANTHER" id="PTHR23112:SF0">
    <property type="entry name" value="TRANSMEMBRANE PROTEIN 116"/>
    <property type="match status" value="1"/>
</dbReference>
<feature type="transmembrane region" description="Helical" evidence="6">
    <location>
        <begin position="21"/>
        <end position="43"/>
    </location>
</feature>